<dbReference type="Proteomes" id="UP000006727">
    <property type="component" value="Chromosome 25"/>
</dbReference>
<reference evidence="2 4" key="2">
    <citation type="journal article" date="2018" name="Plant J.">
        <title>The Physcomitrella patens chromosome-scale assembly reveals moss genome structure and evolution.</title>
        <authorList>
            <person name="Lang D."/>
            <person name="Ullrich K.K."/>
            <person name="Murat F."/>
            <person name="Fuchs J."/>
            <person name="Jenkins J."/>
            <person name="Haas F.B."/>
            <person name="Piednoel M."/>
            <person name="Gundlach H."/>
            <person name="Van Bel M."/>
            <person name="Meyberg R."/>
            <person name="Vives C."/>
            <person name="Morata J."/>
            <person name="Symeonidi A."/>
            <person name="Hiss M."/>
            <person name="Muchero W."/>
            <person name="Kamisugi Y."/>
            <person name="Saleh O."/>
            <person name="Blanc G."/>
            <person name="Decker E.L."/>
            <person name="van Gessel N."/>
            <person name="Grimwood J."/>
            <person name="Hayes R.D."/>
            <person name="Graham S.W."/>
            <person name="Gunter L.E."/>
            <person name="McDaniel S.F."/>
            <person name="Hoernstein S.N.W."/>
            <person name="Larsson A."/>
            <person name="Li F.W."/>
            <person name="Perroud P.F."/>
            <person name="Phillips J."/>
            <person name="Ranjan P."/>
            <person name="Rokshar D.S."/>
            <person name="Rothfels C.J."/>
            <person name="Schneider L."/>
            <person name="Shu S."/>
            <person name="Stevenson D.W."/>
            <person name="Thummler F."/>
            <person name="Tillich M."/>
            <person name="Villarreal Aguilar J.C."/>
            <person name="Widiez T."/>
            <person name="Wong G.K."/>
            <person name="Wymore A."/>
            <person name="Zhang Y."/>
            <person name="Zimmer A.D."/>
            <person name="Quatrano R.S."/>
            <person name="Mayer K.F.X."/>
            <person name="Goodstein D."/>
            <person name="Casacuberta J.M."/>
            <person name="Vandepoele K."/>
            <person name="Reski R."/>
            <person name="Cuming A.C."/>
            <person name="Tuskan G.A."/>
            <person name="Maumus F."/>
            <person name="Salse J."/>
            <person name="Schmutz J."/>
            <person name="Rensing S.A."/>
        </authorList>
    </citation>
    <scope>NUCLEOTIDE SEQUENCE [LARGE SCALE GENOMIC DNA]</scope>
    <source>
        <strain evidence="3 4">cv. Gransden 2004</strain>
    </source>
</reference>
<proteinExistence type="predicted"/>
<evidence type="ECO:0000313" key="3">
    <source>
        <dbReference type="EnsemblPlants" id="PAC:32980347.CDS.1"/>
    </source>
</evidence>
<accession>A0A2K1IDK5</accession>
<dbReference type="EnsemblPlants" id="Pp3c25_2750V3.2">
    <property type="protein sequence ID" value="PAC:32980348.CDS.1"/>
    <property type="gene ID" value="Pp3c25_2750"/>
</dbReference>
<keyword evidence="1" id="KW-0472">Membrane</keyword>
<protein>
    <submittedName>
        <fullName evidence="2 3">Uncharacterized protein</fullName>
    </submittedName>
</protein>
<dbReference type="Gramene" id="Pp3c25_2750V3.2">
    <property type="protein sequence ID" value="PAC:32980348.CDS.1"/>
    <property type="gene ID" value="Pp3c25_2750"/>
</dbReference>
<keyword evidence="4" id="KW-1185">Reference proteome</keyword>
<dbReference type="EMBL" id="ABEU02000025">
    <property type="protein sequence ID" value="PNR27361.1"/>
    <property type="molecule type" value="Genomic_DNA"/>
</dbReference>
<evidence type="ECO:0000256" key="1">
    <source>
        <dbReference type="SAM" id="Phobius"/>
    </source>
</evidence>
<dbReference type="AlphaFoldDB" id="A0A2K1IDK5"/>
<organism evidence="2">
    <name type="scientific">Physcomitrium patens</name>
    <name type="common">Spreading-leaved earth moss</name>
    <name type="synonym">Physcomitrella patens</name>
    <dbReference type="NCBI Taxonomy" id="3218"/>
    <lineage>
        <taxon>Eukaryota</taxon>
        <taxon>Viridiplantae</taxon>
        <taxon>Streptophyta</taxon>
        <taxon>Embryophyta</taxon>
        <taxon>Bryophyta</taxon>
        <taxon>Bryophytina</taxon>
        <taxon>Bryopsida</taxon>
        <taxon>Funariidae</taxon>
        <taxon>Funariales</taxon>
        <taxon>Funariaceae</taxon>
        <taxon>Physcomitrium</taxon>
    </lineage>
</organism>
<reference evidence="3" key="3">
    <citation type="submission" date="2020-12" db="UniProtKB">
        <authorList>
            <consortium name="EnsemblPlants"/>
        </authorList>
    </citation>
    <scope>IDENTIFICATION</scope>
</reference>
<dbReference type="EnsemblPlants" id="Pp3c25_2750V3.1">
    <property type="protein sequence ID" value="PAC:32980347.CDS.1"/>
    <property type="gene ID" value="Pp3c25_2750"/>
</dbReference>
<dbReference type="Gramene" id="Pp3c25_2750V3.1">
    <property type="protein sequence ID" value="PAC:32980347.CDS.1"/>
    <property type="gene ID" value="Pp3c25_2750"/>
</dbReference>
<evidence type="ECO:0000313" key="4">
    <source>
        <dbReference type="Proteomes" id="UP000006727"/>
    </source>
</evidence>
<gene>
    <name evidence="2" type="ORF">PHYPA_029513</name>
</gene>
<evidence type="ECO:0000313" key="2">
    <source>
        <dbReference type="EMBL" id="PNR27361.1"/>
    </source>
</evidence>
<name>A0A2K1IDK5_PHYPA</name>
<sequence>MCVPCCGFKFGLLIASSLLPTYLDASTGSSSFVAYNLLILLVMDIEKLK</sequence>
<keyword evidence="1" id="KW-0812">Transmembrane</keyword>
<dbReference type="InParanoid" id="A0A2K1IDK5"/>
<reference evidence="2 4" key="1">
    <citation type="journal article" date="2008" name="Science">
        <title>The Physcomitrella genome reveals evolutionary insights into the conquest of land by plants.</title>
        <authorList>
            <person name="Rensing S."/>
            <person name="Lang D."/>
            <person name="Zimmer A."/>
            <person name="Terry A."/>
            <person name="Salamov A."/>
            <person name="Shapiro H."/>
            <person name="Nishiyama T."/>
            <person name="Perroud P.-F."/>
            <person name="Lindquist E."/>
            <person name="Kamisugi Y."/>
            <person name="Tanahashi T."/>
            <person name="Sakakibara K."/>
            <person name="Fujita T."/>
            <person name="Oishi K."/>
            <person name="Shin-I T."/>
            <person name="Kuroki Y."/>
            <person name="Toyoda A."/>
            <person name="Suzuki Y."/>
            <person name="Hashimoto A."/>
            <person name="Yamaguchi K."/>
            <person name="Sugano A."/>
            <person name="Kohara Y."/>
            <person name="Fujiyama A."/>
            <person name="Anterola A."/>
            <person name="Aoki S."/>
            <person name="Ashton N."/>
            <person name="Barbazuk W.B."/>
            <person name="Barker E."/>
            <person name="Bennetzen J."/>
            <person name="Bezanilla M."/>
            <person name="Blankenship R."/>
            <person name="Cho S.H."/>
            <person name="Dutcher S."/>
            <person name="Estelle M."/>
            <person name="Fawcett J.A."/>
            <person name="Gundlach H."/>
            <person name="Hanada K."/>
            <person name="Heyl A."/>
            <person name="Hicks K.A."/>
            <person name="Hugh J."/>
            <person name="Lohr M."/>
            <person name="Mayer K."/>
            <person name="Melkozernov A."/>
            <person name="Murata T."/>
            <person name="Nelson D."/>
            <person name="Pils B."/>
            <person name="Prigge M."/>
            <person name="Reiss B."/>
            <person name="Renner T."/>
            <person name="Rombauts S."/>
            <person name="Rushton P."/>
            <person name="Sanderfoot A."/>
            <person name="Schween G."/>
            <person name="Shiu S.-H."/>
            <person name="Stueber K."/>
            <person name="Theodoulou F.L."/>
            <person name="Tu H."/>
            <person name="Van de Peer Y."/>
            <person name="Verrier P.J."/>
            <person name="Waters E."/>
            <person name="Wood A."/>
            <person name="Yang L."/>
            <person name="Cove D."/>
            <person name="Cuming A."/>
            <person name="Hasebe M."/>
            <person name="Lucas S."/>
            <person name="Mishler D.B."/>
            <person name="Reski R."/>
            <person name="Grigoriev I."/>
            <person name="Quatrano R.S."/>
            <person name="Boore J.L."/>
        </authorList>
    </citation>
    <scope>NUCLEOTIDE SEQUENCE [LARGE SCALE GENOMIC DNA]</scope>
    <source>
        <strain evidence="3 4">cv. Gransden 2004</strain>
    </source>
</reference>
<feature type="transmembrane region" description="Helical" evidence="1">
    <location>
        <begin position="25"/>
        <end position="43"/>
    </location>
</feature>
<keyword evidence="1" id="KW-1133">Transmembrane helix</keyword>